<keyword evidence="10" id="KW-1185">Reference proteome</keyword>
<reference evidence="9 10" key="1">
    <citation type="journal article" date="2010" name="Cell">
        <title>The genome of Naegleria gruberi illuminates early eukaryotic versatility.</title>
        <authorList>
            <person name="Fritz-Laylin L.K."/>
            <person name="Prochnik S.E."/>
            <person name="Ginger M.L."/>
            <person name="Dacks J.B."/>
            <person name="Carpenter M.L."/>
            <person name="Field M.C."/>
            <person name="Kuo A."/>
            <person name="Paredez A."/>
            <person name="Chapman J."/>
            <person name="Pham J."/>
            <person name="Shu S."/>
            <person name="Neupane R."/>
            <person name="Cipriano M."/>
            <person name="Mancuso J."/>
            <person name="Tu H."/>
            <person name="Salamov A."/>
            <person name="Lindquist E."/>
            <person name="Shapiro H."/>
            <person name="Lucas S."/>
            <person name="Grigoriev I.V."/>
            <person name="Cande W.Z."/>
            <person name="Fulton C."/>
            <person name="Rokhsar D.S."/>
            <person name="Dawson S.C."/>
        </authorList>
    </citation>
    <scope>NUCLEOTIDE SEQUENCE [LARGE SCALE GENOMIC DNA]</scope>
    <source>
        <strain evidence="9 10">NEG-M</strain>
    </source>
</reference>
<evidence type="ECO:0000256" key="4">
    <source>
        <dbReference type="ARBA" id="ARBA00023239"/>
    </source>
</evidence>
<dbReference type="OrthoDB" id="10511377at2759"/>
<dbReference type="InterPro" id="IPR008929">
    <property type="entry name" value="Chondroitin_lyas"/>
</dbReference>
<feature type="compositionally biased region" description="Low complexity" evidence="6">
    <location>
        <begin position="853"/>
        <end position="867"/>
    </location>
</feature>
<dbReference type="Gene3D" id="1.50.10.100">
    <property type="entry name" value="Chondroitin AC/alginate lyase"/>
    <property type="match status" value="1"/>
</dbReference>
<keyword evidence="4" id="KW-0456">Lyase</keyword>
<dbReference type="Gene3D" id="2.10.25.10">
    <property type="entry name" value="Laminin"/>
    <property type="match status" value="1"/>
</dbReference>
<name>D2VY06_NAEGR</name>
<dbReference type="InterPro" id="IPR000742">
    <property type="entry name" value="EGF"/>
</dbReference>
<keyword evidence="5" id="KW-1015">Disulfide bond</keyword>
<dbReference type="PANTHER" id="PTHR39210">
    <property type="entry name" value="HEPARIN-SULFATE LYASE"/>
    <property type="match status" value="1"/>
</dbReference>
<protein>
    <submittedName>
        <fullName evidence="9">Predicted protein</fullName>
    </submittedName>
</protein>
<evidence type="ECO:0000313" key="9">
    <source>
        <dbReference type="EMBL" id="EFC38282.1"/>
    </source>
</evidence>
<comment type="caution">
    <text evidence="5">Lacks conserved residue(s) required for the propagation of feature annotation.</text>
</comment>
<feature type="compositionally biased region" description="Pro residues" evidence="6">
    <location>
        <begin position="833"/>
        <end position="848"/>
    </location>
</feature>
<dbReference type="GeneID" id="8863476"/>
<gene>
    <name evidence="9" type="ORF">NAEGRDRAFT_73926</name>
</gene>
<dbReference type="KEGG" id="ngr:NAEGRDRAFT_73926"/>
<dbReference type="RefSeq" id="XP_002671026.1">
    <property type="nucleotide sequence ID" value="XM_002670980.1"/>
</dbReference>
<evidence type="ECO:0000313" key="10">
    <source>
        <dbReference type="Proteomes" id="UP000006671"/>
    </source>
</evidence>
<evidence type="ECO:0000256" key="7">
    <source>
        <dbReference type="SAM" id="Phobius"/>
    </source>
</evidence>
<keyword evidence="7" id="KW-0472">Membrane</keyword>
<feature type="transmembrane region" description="Helical" evidence="7">
    <location>
        <begin position="890"/>
        <end position="909"/>
    </location>
</feature>
<keyword evidence="3" id="KW-0574">Periplasm</keyword>
<dbReference type="InParanoid" id="D2VY06"/>
<feature type="disulfide bond" evidence="5">
    <location>
        <begin position="811"/>
        <end position="820"/>
    </location>
</feature>
<dbReference type="Pfam" id="PF16889">
    <property type="entry name" value="Hepar_II_III_N"/>
    <property type="match status" value="1"/>
</dbReference>
<evidence type="ECO:0000256" key="5">
    <source>
        <dbReference type="PROSITE-ProRule" id="PRU00076"/>
    </source>
</evidence>
<evidence type="ECO:0000256" key="6">
    <source>
        <dbReference type="SAM" id="MobiDB-lite"/>
    </source>
</evidence>
<evidence type="ECO:0000259" key="8">
    <source>
        <dbReference type="PROSITE" id="PS50026"/>
    </source>
</evidence>
<feature type="domain" description="EGF-like" evidence="8">
    <location>
        <begin position="781"/>
        <end position="821"/>
    </location>
</feature>
<dbReference type="VEuPathDB" id="AmoebaDB:NAEGRDRAFT_73926"/>
<dbReference type="PROSITE" id="PS01186">
    <property type="entry name" value="EGF_2"/>
    <property type="match status" value="1"/>
</dbReference>
<keyword evidence="2" id="KW-0732">Signal</keyword>
<dbReference type="EMBL" id="GG738909">
    <property type="protein sequence ID" value="EFC38282.1"/>
    <property type="molecule type" value="Genomic_DNA"/>
</dbReference>
<keyword evidence="7" id="KW-1133">Transmembrane helix</keyword>
<dbReference type="PANTHER" id="PTHR39210:SF1">
    <property type="entry name" value="HEPARIN-SULFATE LYASE"/>
    <property type="match status" value="1"/>
</dbReference>
<dbReference type="InterPro" id="IPR031680">
    <property type="entry name" value="Hepar_II_III_N"/>
</dbReference>
<dbReference type="Proteomes" id="UP000006671">
    <property type="component" value="Unassembled WGS sequence"/>
</dbReference>
<proteinExistence type="predicted"/>
<dbReference type="AlphaFoldDB" id="D2VY06"/>
<sequence>MYNVVLDFTGWKKFTLKRSDFSTVRTPLGWDKIDQLVFYTNWGTSKTNTSLEVKMSDFSMFDVVGPVVGDVEFFNALNFSIPQLSSVKQAVQDKDYSKAKSAFCTYLKFERNNVPWSFNPRKISSAGIASSYITKAKETLSGKITVVSIPYTFADPENINWNYNPTAQPGSPDPYDAEWTWQLNRMSFWTDLGRALWYANGTSQMELAQNITNLFAAQLNSWVISQPRPTFANQAGYSAWRTIEAGIRLSTSWAEIYHRFLTVLPCDDLHTLVKSIYEQAIYLHTYRTTGNWLTMECNGLFTAGAVFPEFKLSSTWRSIAISTMYNESVAQFLSDGAQYELSTGYHHVSIDNIIGLYLTAKTVGIVNEFPVDYVNRLQKALEFDISIMTPSLYMPGPLNDGWDYQVYNYITTYASYFPDSALIKWLMNRNVNPAPSFNSTLLKDCGFMVMRSGWSSSDNYALMDISPLGYGHEHQDKLNVIIDPYGRRRLLFDNGGGEYEQSIYRTFATSTESHNTVMVDGFSQKRVNRVANDLTGYGKKETPLPVFETTQLIDYARGVYIDAYRNTSYFPANHTREFLFVKPTHNLGINMYVAIDTLKSADGNPHHYQARWHLRTTNVKFDSKFNSLVTNDTGVPNLMIIPLSTSTLAYHAIAQTTPFILGFDIQRGVDPTPATSLVHYVENVKDALMVTLLIPLKTGENVNITQVEEIVKDSSYKITLQTIGGLITTQINLSYLQRKDIQDKRRIEITQSTATSSIIYQAIAPTPVSCPTSGYSGVECDMFNCFGISSTNSSSVCSGNGNCTKPDQCTCLNGFTGLNCSSIIPKPQPSLYPSPKPQPSLYPSPKPQPSAMTSTVKPVTSSTKPTPGQSVKVQNSSIVVPKNSDRVSSANSSFAISLFWLIILIVFIIHSSQ</sequence>
<dbReference type="SUPFAM" id="SSF48230">
    <property type="entry name" value="Chondroitin AC/alginate lyase"/>
    <property type="match status" value="1"/>
</dbReference>
<comment type="subcellular location">
    <subcellularLocation>
        <location evidence="1">Periplasm</location>
    </subcellularLocation>
</comment>
<accession>D2VY06</accession>
<dbReference type="GO" id="GO:0016829">
    <property type="term" value="F:lyase activity"/>
    <property type="evidence" value="ECO:0007669"/>
    <property type="project" value="UniProtKB-KW"/>
</dbReference>
<evidence type="ECO:0000256" key="1">
    <source>
        <dbReference type="ARBA" id="ARBA00004418"/>
    </source>
</evidence>
<keyword evidence="7" id="KW-0812">Transmembrane</keyword>
<dbReference type="PROSITE" id="PS00022">
    <property type="entry name" value="EGF_1"/>
    <property type="match status" value="1"/>
</dbReference>
<evidence type="ECO:0000256" key="3">
    <source>
        <dbReference type="ARBA" id="ARBA00022764"/>
    </source>
</evidence>
<keyword evidence="5" id="KW-0245">EGF-like domain</keyword>
<organism evidence="10">
    <name type="scientific">Naegleria gruberi</name>
    <name type="common">Amoeba</name>
    <dbReference type="NCBI Taxonomy" id="5762"/>
    <lineage>
        <taxon>Eukaryota</taxon>
        <taxon>Discoba</taxon>
        <taxon>Heterolobosea</taxon>
        <taxon>Tetramitia</taxon>
        <taxon>Eutetramitia</taxon>
        <taxon>Vahlkampfiidae</taxon>
        <taxon>Naegleria</taxon>
    </lineage>
</organism>
<dbReference type="InterPro" id="IPR012480">
    <property type="entry name" value="Hepar_II_III_C"/>
</dbReference>
<dbReference type="PROSITE" id="PS50026">
    <property type="entry name" value="EGF_3"/>
    <property type="match status" value="1"/>
</dbReference>
<dbReference type="eggNOG" id="ENOG502T28P">
    <property type="taxonomic scope" value="Eukaryota"/>
</dbReference>
<dbReference type="Pfam" id="PF07940">
    <property type="entry name" value="Hepar_II_III_C"/>
    <property type="match status" value="1"/>
</dbReference>
<dbReference type="Gene3D" id="2.70.98.70">
    <property type="match status" value="1"/>
</dbReference>
<feature type="region of interest" description="Disordered" evidence="6">
    <location>
        <begin position="833"/>
        <end position="871"/>
    </location>
</feature>
<evidence type="ECO:0000256" key="2">
    <source>
        <dbReference type="ARBA" id="ARBA00022729"/>
    </source>
</evidence>